<gene>
    <name evidence="4" type="ORF">ABS361_11205</name>
</gene>
<keyword evidence="2" id="KW-0808">Transferase</keyword>
<dbReference type="InterPro" id="IPR016039">
    <property type="entry name" value="Thiolase-like"/>
</dbReference>
<accession>A0AAU7XGA9</accession>
<dbReference type="EMBL" id="CP158568">
    <property type="protein sequence ID" value="XBY46876.1"/>
    <property type="molecule type" value="Genomic_DNA"/>
</dbReference>
<comment type="pathway">
    <text evidence="1">Lipid metabolism; fatty acid biosynthesis.</text>
</comment>
<name>A0AAU7XGA9_9HYPH</name>
<dbReference type="Pfam" id="PF02801">
    <property type="entry name" value="Ketoacyl-synt_C"/>
    <property type="match status" value="1"/>
</dbReference>
<dbReference type="SUPFAM" id="SSF53901">
    <property type="entry name" value="Thiolase-like"/>
    <property type="match status" value="1"/>
</dbReference>
<sequence>MRRRRPARPDPTGMATAIRLALADARLDPAAVDYVNAHGTGTAANDVAEAAALKAVLGPDLGGASVSSTKSQIGHAMGASGALEAIVTLAALQAGIVPPTLGFLGVDPEIGFEPTPNVPRPRAMEIALSNSFAFGGLNVSLAFGR</sequence>
<dbReference type="GO" id="GO:0005829">
    <property type="term" value="C:cytosol"/>
    <property type="evidence" value="ECO:0007669"/>
    <property type="project" value="TreeGrafter"/>
</dbReference>
<dbReference type="GO" id="GO:0004315">
    <property type="term" value="F:3-oxoacyl-[acyl-carrier-protein] synthase activity"/>
    <property type="evidence" value="ECO:0007669"/>
    <property type="project" value="TreeGrafter"/>
</dbReference>
<dbReference type="PROSITE" id="PS52004">
    <property type="entry name" value="KS3_2"/>
    <property type="match status" value="1"/>
</dbReference>
<protein>
    <recommendedName>
        <fullName evidence="3">Ketosynthase family 3 (KS3) domain-containing protein</fullName>
    </recommendedName>
</protein>
<dbReference type="InterPro" id="IPR020841">
    <property type="entry name" value="PKS_Beta-ketoAc_synthase_dom"/>
</dbReference>
<feature type="domain" description="Ketosynthase family 3 (KS3)" evidence="3">
    <location>
        <begin position="1"/>
        <end position="145"/>
    </location>
</feature>
<dbReference type="PANTHER" id="PTHR11712">
    <property type="entry name" value="POLYKETIDE SYNTHASE-RELATED"/>
    <property type="match status" value="1"/>
</dbReference>
<evidence type="ECO:0000259" key="3">
    <source>
        <dbReference type="PROSITE" id="PS52004"/>
    </source>
</evidence>
<evidence type="ECO:0000313" key="4">
    <source>
        <dbReference type="EMBL" id="XBY46876.1"/>
    </source>
</evidence>
<dbReference type="KEGG" id="mflg:ABS361_11205"/>
<proteinExistence type="predicted"/>
<organism evidence="4">
    <name type="scientific">Methyloraptor flagellatus</name>
    <dbReference type="NCBI Taxonomy" id="3162530"/>
    <lineage>
        <taxon>Bacteria</taxon>
        <taxon>Pseudomonadati</taxon>
        <taxon>Pseudomonadota</taxon>
        <taxon>Alphaproteobacteria</taxon>
        <taxon>Hyphomicrobiales</taxon>
        <taxon>Ancalomicrobiaceae</taxon>
        <taxon>Methyloraptor</taxon>
    </lineage>
</organism>
<dbReference type="InterPro" id="IPR014031">
    <property type="entry name" value="Ketoacyl_synth_C"/>
</dbReference>
<dbReference type="InterPro" id="IPR000794">
    <property type="entry name" value="Beta-ketoacyl_synthase"/>
</dbReference>
<reference evidence="4" key="1">
    <citation type="submission" date="2024-06" db="EMBL/GenBank/DDBJ databases">
        <title>Methylostella associata gen. nov., sp. nov., a novel Ancalomicrobiaceae-affiliated facultatively methylotrophic bacteria that feed on methanotrophs of the genus Methylococcus.</title>
        <authorList>
            <person name="Saltykova V."/>
            <person name="Danilova O.V."/>
            <person name="Oshkin I.Y."/>
            <person name="Belova S.E."/>
            <person name="Pimenov N.V."/>
            <person name="Dedysh S.N."/>
        </authorList>
    </citation>
    <scope>NUCLEOTIDE SEQUENCE</scope>
    <source>
        <strain evidence="4">S20</strain>
    </source>
</reference>
<dbReference type="AlphaFoldDB" id="A0AAU7XGA9"/>
<dbReference type="GO" id="GO:0006633">
    <property type="term" value="P:fatty acid biosynthetic process"/>
    <property type="evidence" value="ECO:0007669"/>
    <property type="project" value="TreeGrafter"/>
</dbReference>
<evidence type="ECO:0000256" key="2">
    <source>
        <dbReference type="ARBA" id="ARBA00022679"/>
    </source>
</evidence>
<dbReference type="RefSeq" id="WP_407051968.1">
    <property type="nucleotide sequence ID" value="NZ_CP158568.1"/>
</dbReference>
<dbReference type="Gene3D" id="3.40.47.10">
    <property type="match status" value="1"/>
</dbReference>
<dbReference type="PANTHER" id="PTHR11712:SF336">
    <property type="entry name" value="3-OXOACYL-[ACYL-CARRIER-PROTEIN] SYNTHASE, MITOCHONDRIAL"/>
    <property type="match status" value="1"/>
</dbReference>
<evidence type="ECO:0000256" key="1">
    <source>
        <dbReference type="ARBA" id="ARBA00005194"/>
    </source>
</evidence>